<protein>
    <recommendedName>
        <fullName evidence="5">Ubiquitin-like protease family profile domain-containing protein</fullName>
    </recommendedName>
</protein>
<dbReference type="Pfam" id="PF02902">
    <property type="entry name" value="Peptidase_C48"/>
    <property type="match status" value="1"/>
</dbReference>
<reference evidence="6" key="1">
    <citation type="submission" date="2021-01" db="EMBL/GenBank/DDBJ databases">
        <authorList>
            <person name="Corre E."/>
            <person name="Pelletier E."/>
            <person name="Niang G."/>
            <person name="Scheremetjew M."/>
            <person name="Finn R."/>
            <person name="Kale V."/>
            <person name="Holt S."/>
            <person name="Cochrane G."/>
            <person name="Meng A."/>
            <person name="Brown T."/>
            <person name="Cohen L."/>
        </authorList>
    </citation>
    <scope>NUCLEOTIDE SEQUENCE</scope>
    <source>
        <strain evidence="6">CCMP1510</strain>
    </source>
</reference>
<feature type="compositionally biased region" description="Basic and acidic residues" evidence="4">
    <location>
        <begin position="488"/>
        <end position="514"/>
    </location>
</feature>
<dbReference type="EMBL" id="HBIJ01008909">
    <property type="protein sequence ID" value="CAE0365526.1"/>
    <property type="molecule type" value="Transcribed_RNA"/>
</dbReference>
<feature type="compositionally biased region" description="Basic residues" evidence="4">
    <location>
        <begin position="60"/>
        <end position="76"/>
    </location>
</feature>
<dbReference type="GO" id="GO:0008234">
    <property type="term" value="F:cysteine-type peptidase activity"/>
    <property type="evidence" value="ECO:0007669"/>
    <property type="project" value="InterPro"/>
</dbReference>
<dbReference type="InterPro" id="IPR003653">
    <property type="entry name" value="Peptidase_C48_C"/>
</dbReference>
<organism evidence="6">
    <name type="scientific">Aureoumbra lagunensis</name>
    <dbReference type="NCBI Taxonomy" id="44058"/>
    <lineage>
        <taxon>Eukaryota</taxon>
        <taxon>Sar</taxon>
        <taxon>Stramenopiles</taxon>
        <taxon>Ochrophyta</taxon>
        <taxon>Pelagophyceae</taxon>
        <taxon>Pelagomonadales</taxon>
        <taxon>Aureoumbra</taxon>
    </lineage>
</organism>
<proteinExistence type="inferred from homology"/>
<evidence type="ECO:0000256" key="3">
    <source>
        <dbReference type="ARBA" id="ARBA00022801"/>
    </source>
</evidence>
<dbReference type="SUPFAM" id="SSF54001">
    <property type="entry name" value="Cysteine proteinases"/>
    <property type="match status" value="1"/>
</dbReference>
<dbReference type="PROSITE" id="PS50600">
    <property type="entry name" value="ULP_PROTEASE"/>
    <property type="match status" value="1"/>
</dbReference>
<dbReference type="Gene3D" id="1.10.418.20">
    <property type="match status" value="1"/>
</dbReference>
<gene>
    <name evidence="6" type="ORF">ALAG00032_LOCUS6269</name>
</gene>
<dbReference type="PANTHER" id="PTHR47764">
    <property type="entry name" value="UBIQUITIN-LIKE-SPECIFIC PROTEASE 2B-RELATED"/>
    <property type="match status" value="1"/>
</dbReference>
<evidence type="ECO:0000259" key="5">
    <source>
        <dbReference type="PROSITE" id="PS50600"/>
    </source>
</evidence>
<feature type="compositionally biased region" description="Polar residues" evidence="4">
    <location>
        <begin position="432"/>
        <end position="449"/>
    </location>
</feature>
<comment type="similarity">
    <text evidence="1">Belongs to the peptidase C48 family.</text>
</comment>
<name>A0A7S3JWX9_9STRA</name>
<feature type="region of interest" description="Disordered" evidence="4">
    <location>
        <begin position="1"/>
        <end position="80"/>
    </location>
</feature>
<feature type="region of interest" description="Disordered" evidence="4">
    <location>
        <begin position="406"/>
        <end position="521"/>
    </location>
</feature>
<evidence type="ECO:0000313" key="6">
    <source>
        <dbReference type="EMBL" id="CAE0365526.1"/>
    </source>
</evidence>
<dbReference type="Gene3D" id="3.30.310.130">
    <property type="entry name" value="Ubiquitin-related"/>
    <property type="match status" value="1"/>
</dbReference>
<keyword evidence="2" id="KW-0645">Protease</keyword>
<evidence type="ECO:0000256" key="1">
    <source>
        <dbReference type="ARBA" id="ARBA00005234"/>
    </source>
</evidence>
<dbReference type="AlphaFoldDB" id="A0A7S3JWX9"/>
<feature type="domain" description="Ubiquitin-like protease family profile" evidence="5">
    <location>
        <begin position="98"/>
        <end position="325"/>
    </location>
</feature>
<dbReference type="InterPro" id="IPR038765">
    <property type="entry name" value="Papain-like_cys_pep_sf"/>
</dbReference>
<dbReference type="GO" id="GO:0006508">
    <property type="term" value="P:proteolysis"/>
    <property type="evidence" value="ECO:0007669"/>
    <property type="project" value="UniProtKB-KW"/>
</dbReference>
<keyword evidence="3" id="KW-0378">Hydrolase</keyword>
<evidence type="ECO:0000256" key="4">
    <source>
        <dbReference type="SAM" id="MobiDB-lite"/>
    </source>
</evidence>
<dbReference type="PANTHER" id="PTHR47764:SF2">
    <property type="entry name" value="UBIQUITIN-LIKE PROTEASE FAMILY PROFILE DOMAIN-CONTAINING PROTEIN"/>
    <property type="match status" value="1"/>
</dbReference>
<feature type="compositionally biased region" description="Basic and acidic residues" evidence="4">
    <location>
        <begin position="453"/>
        <end position="463"/>
    </location>
</feature>
<accession>A0A7S3JWX9</accession>
<evidence type="ECO:0000256" key="2">
    <source>
        <dbReference type="ARBA" id="ARBA00022670"/>
    </source>
</evidence>
<sequence length="521" mass="60090">MSSSEDEGCPMVLQGYYRTEITEPPEEGSADAPVIIDDDDAAPTAQQKPRPEIPPVSQSRRQRRRMRRSSSGRHHVHDIDNDEHYLQYPCGARAVDAVNITKGDLCRLEDTEFLNDNLVDFYLKFLTTDASRSPLFRDNPLTPEALKSQVHVFSSHFFTKLTEIKITTRTFQEAHKRVERWTRRLDIFKLKFIMVPVVQQLHWSLAVICHPDRIVDMCETHINHVKKKGTTADDAVDIDVDDEDEEIDPEQPCVVFMDSLKMHKENEVFKAIKAWLCEEYRKKKGKDIQCLFETKKIPLIADLKLPRQKNGWDCGLFVLRYARELLSSLFLGDGPQLRISAKAHSERFAHFDFASWFRQADITRMRKEVKVLIKSLREEHDWFAQLDQAKQAKEFVVEENDKIQHADEKDIELDNNAITSNEDVSSSKEESTTASLPQDTITKNKTSVPQKADVSEDAIHRMDADEDQDLSPAATGRSPDSVMNEVDDSPHTRKRSREESNPTNHEEHHNDHLSRRLRSSH</sequence>